<dbReference type="Proteomes" id="UP000037854">
    <property type="component" value="Unassembled WGS sequence"/>
</dbReference>
<gene>
    <name evidence="2" type="ORF">AFL42_16265</name>
</gene>
<keyword evidence="3" id="KW-1185">Reference proteome</keyword>
<protein>
    <recommendedName>
        <fullName evidence="4">YppG-like protein</fullName>
    </recommendedName>
</protein>
<dbReference type="EMBL" id="LGTK01000093">
    <property type="protein sequence ID" value="KPH71131.1"/>
    <property type="molecule type" value="Genomic_DNA"/>
</dbReference>
<dbReference type="Pfam" id="PF14179">
    <property type="entry name" value="YppG"/>
    <property type="match status" value="1"/>
</dbReference>
<accession>A0ABR5MFP0</accession>
<evidence type="ECO:0008006" key="4">
    <source>
        <dbReference type="Google" id="ProtNLM"/>
    </source>
</evidence>
<sequence length="86" mass="9832">MFPNRPMRPMGPGNRRPARPMRDPFLFGGPPRERRGNKQNSNLRNVMSAFQTEDGNIDLDKIMGTANQINGIYKQVSPMLSKFIKK</sequence>
<organism evidence="2 3">
    <name type="scientific">Oceanobacillus caeni</name>
    <dbReference type="NCBI Taxonomy" id="405946"/>
    <lineage>
        <taxon>Bacteria</taxon>
        <taxon>Bacillati</taxon>
        <taxon>Bacillota</taxon>
        <taxon>Bacilli</taxon>
        <taxon>Bacillales</taxon>
        <taxon>Bacillaceae</taxon>
        <taxon>Oceanobacillus</taxon>
    </lineage>
</organism>
<feature type="region of interest" description="Disordered" evidence="1">
    <location>
        <begin position="1"/>
        <end position="43"/>
    </location>
</feature>
<dbReference type="InterPro" id="IPR025555">
    <property type="entry name" value="YppG"/>
</dbReference>
<feature type="compositionally biased region" description="Low complexity" evidence="1">
    <location>
        <begin position="1"/>
        <end position="15"/>
    </location>
</feature>
<name>A0ABR5MFP0_9BACI</name>
<evidence type="ECO:0000313" key="2">
    <source>
        <dbReference type="EMBL" id="KPH71131.1"/>
    </source>
</evidence>
<dbReference type="RefSeq" id="WP_060669231.1">
    <property type="nucleotide sequence ID" value="NZ_JANKBL010000023.1"/>
</dbReference>
<comment type="caution">
    <text evidence="2">The sequence shown here is derived from an EMBL/GenBank/DDBJ whole genome shotgun (WGS) entry which is preliminary data.</text>
</comment>
<evidence type="ECO:0000256" key="1">
    <source>
        <dbReference type="SAM" id="MobiDB-lite"/>
    </source>
</evidence>
<proteinExistence type="predicted"/>
<evidence type="ECO:0000313" key="3">
    <source>
        <dbReference type="Proteomes" id="UP000037854"/>
    </source>
</evidence>
<reference evidence="2 3" key="1">
    <citation type="submission" date="2015-07" db="EMBL/GenBank/DDBJ databases">
        <title>High-quality draft genome sequence of Oceanobacillus caeni HM6, a bacillus isolated from a human feces.</title>
        <authorList>
            <person name="Kumar J."/>
            <person name="Verma M.K."/>
            <person name="Pandey R."/>
            <person name="Bhambi M."/>
            <person name="Chauhan N."/>
        </authorList>
    </citation>
    <scope>NUCLEOTIDE SEQUENCE [LARGE SCALE GENOMIC DNA]</scope>
    <source>
        <strain evidence="2 3">HM6</strain>
    </source>
</reference>